<comment type="caution">
    <text evidence="8">The sequence shown here is derived from an EMBL/GenBank/DDBJ whole genome shotgun (WGS) entry which is preliminary data.</text>
</comment>
<dbReference type="GO" id="GO:0034511">
    <property type="term" value="F:U3 snoRNA binding"/>
    <property type="evidence" value="ECO:0007669"/>
    <property type="project" value="TreeGrafter"/>
</dbReference>
<dbReference type="GO" id="GO:0032040">
    <property type="term" value="C:small-subunit processome"/>
    <property type="evidence" value="ECO:0007669"/>
    <property type="project" value="InterPro"/>
</dbReference>
<feature type="repeat" description="WD" evidence="6">
    <location>
        <begin position="681"/>
        <end position="703"/>
    </location>
</feature>
<evidence type="ECO:0000256" key="1">
    <source>
        <dbReference type="ARBA" id="ARBA00004604"/>
    </source>
</evidence>
<keyword evidence="4" id="KW-0539">Nucleus</keyword>
<reference evidence="8" key="1">
    <citation type="submission" date="2023-03" db="EMBL/GenBank/DDBJ databases">
        <title>Complete genome of Cladonia borealis.</title>
        <authorList>
            <person name="Park H."/>
        </authorList>
    </citation>
    <scope>NUCLEOTIDE SEQUENCE</scope>
    <source>
        <strain evidence="8">ANT050790</strain>
    </source>
</reference>
<dbReference type="PROSITE" id="PS00678">
    <property type="entry name" value="WD_REPEATS_1"/>
    <property type="match status" value="3"/>
</dbReference>
<feature type="repeat" description="WD" evidence="6">
    <location>
        <begin position="429"/>
        <end position="470"/>
    </location>
</feature>
<evidence type="ECO:0000313" key="8">
    <source>
        <dbReference type="EMBL" id="KAK0516580.1"/>
    </source>
</evidence>
<sequence length="921" mass="100268">MAAMTTQRTKLITTFEAEHVIQPIYTGGDVALDREGLLLATCLGEEALLTDLTTGILLARIEGDGEVLTTLSITPSASHLITCSRSLSMRIYALDHSGKTTASINPVLLRTVKPHTTPVITAAIDDTGTLLATGSADGIVKVWDIRGGYITHTFRGHAGIVSALHFFQATLEQNHPKQRVNKKKRSRSHLEEDVVIIDYHDSAVAFHLASGSEDGKIRIWDLAKRKSVATLDSHVSVVRDFDYVRGINALVSGSRDKTATVWDAQTWRSRRVVPILESVEAVGFLEEGRFFYTGGSTGQLRIWHSESGQEVTQGQEVQDEGDAIVHILKNGNQGFLVSVHADQSFRFHSTIPLSVSTSSAGSVEPLPIIRRVSGTHDEIIDLAFLPPHRSLLALATNTEDVRIVSLITSEKETSSPASATYFGADVALLRGHEDIIICLSVDWSGHWLATGAKDNTARLWRIDHAAESYKCYATFTGHAESIGAVSLPSNPPPTGSPEYENSLDHPPAFLITGSQDRTIKCWSIPEPSSNSSSNLSLSNSLQGRALYTRKAHDKDINAICLSLQSTLFASASQDRNVKIWSTEGGEVQGILRGHRRGVWSVAFAPKDCPSISGDNGSTSSNRGLVLTGSGDKTIKIWTLNDYSCLRTLEGHTNSVLKVLWLPLSTSSPLASTNSKATPLQIASAGGDGLVKIWDATTGEVAATLDNHTDRIWALAVDPDTRMLVSGGGDSVVTFWKDTSSETAGKTWAAATQRVEQDQELQNFIHQGNYREAITLALALNHPARLLSLLQGVVDTNPPEEGSITGLKAVDEVLSSLSDEQLLFLLSRVRDWNTNARTSAVAQRVLNVIVKSYSADRLAGLGKRKGGREVVEALRVYTEKHYRRVEELCGDSWIIEFLLNEMDQLGINERAVLDREKDVIMA</sequence>
<dbReference type="SMART" id="SM00320">
    <property type="entry name" value="WD40"/>
    <property type="match status" value="12"/>
</dbReference>
<comment type="subcellular location">
    <subcellularLocation>
        <location evidence="1">Nucleus</location>
        <location evidence="1">Nucleolus</location>
    </subcellularLocation>
</comment>
<evidence type="ECO:0000256" key="2">
    <source>
        <dbReference type="ARBA" id="ARBA00022574"/>
    </source>
</evidence>
<evidence type="ECO:0000256" key="5">
    <source>
        <dbReference type="ARBA" id="ARBA00037338"/>
    </source>
</evidence>
<dbReference type="GO" id="GO:0030686">
    <property type="term" value="C:90S preribosome"/>
    <property type="evidence" value="ECO:0007669"/>
    <property type="project" value="TreeGrafter"/>
</dbReference>
<dbReference type="EMBL" id="JAFEKC020000002">
    <property type="protein sequence ID" value="KAK0516580.1"/>
    <property type="molecule type" value="Genomic_DNA"/>
</dbReference>
<evidence type="ECO:0000256" key="4">
    <source>
        <dbReference type="ARBA" id="ARBA00023242"/>
    </source>
</evidence>
<evidence type="ECO:0000256" key="6">
    <source>
        <dbReference type="PROSITE-ProRule" id="PRU00221"/>
    </source>
</evidence>
<dbReference type="InterPro" id="IPR019775">
    <property type="entry name" value="WD40_repeat_CS"/>
</dbReference>
<dbReference type="PROSITE" id="PS50294">
    <property type="entry name" value="WD_REPEATS_REGION"/>
    <property type="match status" value="5"/>
</dbReference>
<dbReference type="GO" id="GO:0000472">
    <property type="term" value="P:endonucleolytic cleavage to generate mature 5'-end of SSU-rRNA from (SSU-rRNA, 5.8S rRNA, LSU-rRNA)"/>
    <property type="evidence" value="ECO:0007669"/>
    <property type="project" value="TreeGrafter"/>
</dbReference>
<dbReference type="Gene3D" id="2.130.10.10">
    <property type="entry name" value="YVTN repeat-like/Quinoprotein amine dehydrogenase"/>
    <property type="match status" value="4"/>
</dbReference>
<accession>A0AA39R832</accession>
<dbReference type="GO" id="GO:0000480">
    <property type="term" value="P:endonucleolytic cleavage in 5'-ETS of tricistronic rRNA transcript (SSU-rRNA, 5.8S rRNA, LSU-rRNA)"/>
    <property type="evidence" value="ECO:0007669"/>
    <property type="project" value="TreeGrafter"/>
</dbReference>
<dbReference type="AlphaFoldDB" id="A0AA39R832"/>
<dbReference type="PROSITE" id="PS50082">
    <property type="entry name" value="WD_REPEATS_2"/>
    <property type="match status" value="9"/>
</dbReference>
<dbReference type="FunFam" id="2.130.10.10:FF:001009">
    <property type="entry name" value="Small nucleolar ribonucleoprotein complex subunit, putative"/>
    <property type="match status" value="1"/>
</dbReference>
<feature type="repeat" description="WD" evidence="6">
    <location>
        <begin position="231"/>
        <end position="272"/>
    </location>
</feature>
<feature type="repeat" description="WD" evidence="6">
    <location>
        <begin position="549"/>
        <end position="590"/>
    </location>
</feature>
<evidence type="ECO:0000259" key="7">
    <source>
        <dbReference type="Pfam" id="PF08625"/>
    </source>
</evidence>
<dbReference type="Pfam" id="PF00400">
    <property type="entry name" value="WD40"/>
    <property type="match status" value="9"/>
</dbReference>
<feature type="repeat" description="WD" evidence="6">
    <location>
        <begin position="704"/>
        <end position="745"/>
    </location>
</feature>
<keyword evidence="9" id="KW-1185">Reference proteome</keyword>
<dbReference type="InterPro" id="IPR015943">
    <property type="entry name" value="WD40/YVTN_repeat-like_dom_sf"/>
</dbReference>
<dbReference type="InterPro" id="IPR036322">
    <property type="entry name" value="WD40_repeat_dom_sf"/>
</dbReference>
<dbReference type="CDD" id="cd00200">
    <property type="entry name" value="WD40"/>
    <property type="match status" value="1"/>
</dbReference>
<feature type="repeat" description="WD" evidence="6">
    <location>
        <begin position="624"/>
        <end position="647"/>
    </location>
</feature>
<protein>
    <recommendedName>
        <fullName evidence="7">U3 small nucleolar RNA-associated protein 13 C-terminal domain-containing protein</fullName>
    </recommendedName>
</protein>
<evidence type="ECO:0000256" key="3">
    <source>
        <dbReference type="ARBA" id="ARBA00022737"/>
    </source>
</evidence>
<dbReference type="PANTHER" id="PTHR19854">
    <property type="entry name" value="TRANSDUCIN BETA-LIKE 3"/>
    <property type="match status" value="1"/>
</dbReference>
<feature type="domain" description="U3 small nucleolar RNA-associated protein 13 C-terminal" evidence="7">
    <location>
        <begin position="757"/>
        <end position="901"/>
    </location>
</feature>
<feature type="repeat" description="WD" evidence="6">
    <location>
        <begin position="112"/>
        <end position="153"/>
    </location>
</feature>
<comment type="function">
    <text evidence="5">Component of the ASTRA complex involved in chromatin remodeling.</text>
</comment>
<organism evidence="8 9">
    <name type="scientific">Cladonia borealis</name>
    <dbReference type="NCBI Taxonomy" id="184061"/>
    <lineage>
        <taxon>Eukaryota</taxon>
        <taxon>Fungi</taxon>
        <taxon>Dikarya</taxon>
        <taxon>Ascomycota</taxon>
        <taxon>Pezizomycotina</taxon>
        <taxon>Lecanoromycetes</taxon>
        <taxon>OSLEUM clade</taxon>
        <taxon>Lecanoromycetidae</taxon>
        <taxon>Lecanorales</taxon>
        <taxon>Lecanorineae</taxon>
        <taxon>Cladoniaceae</taxon>
        <taxon>Cladonia</taxon>
    </lineage>
</organism>
<evidence type="ECO:0000313" key="9">
    <source>
        <dbReference type="Proteomes" id="UP001166286"/>
    </source>
</evidence>
<dbReference type="SUPFAM" id="SSF50978">
    <property type="entry name" value="WD40 repeat-like"/>
    <property type="match status" value="2"/>
</dbReference>
<name>A0AA39R832_9LECA</name>
<dbReference type="InterPro" id="IPR020472">
    <property type="entry name" value="WD40_PAC1"/>
</dbReference>
<gene>
    <name evidence="8" type="ORF">JMJ35_001183</name>
</gene>
<feature type="repeat" description="WD" evidence="6">
    <location>
        <begin position="208"/>
        <end position="230"/>
    </location>
</feature>
<dbReference type="Pfam" id="PF08625">
    <property type="entry name" value="Utp13"/>
    <property type="match status" value="1"/>
</dbReference>
<dbReference type="InterPro" id="IPR013934">
    <property type="entry name" value="Utp13_C"/>
</dbReference>
<dbReference type="Proteomes" id="UP001166286">
    <property type="component" value="Unassembled WGS sequence"/>
</dbReference>
<dbReference type="PANTHER" id="PTHR19854:SF15">
    <property type="entry name" value="TRANSDUCIN BETA-LIKE PROTEIN 3"/>
    <property type="match status" value="1"/>
</dbReference>
<dbReference type="InterPro" id="IPR001680">
    <property type="entry name" value="WD40_rpt"/>
</dbReference>
<keyword evidence="3" id="KW-0677">Repeat</keyword>
<feature type="repeat" description="WD" evidence="6">
    <location>
        <begin position="279"/>
        <end position="313"/>
    </location>
</feature>
<proteinExistence type="predicted"/>
<keyword evidence="2 6" id="KW-0853">WD repeat</keyword>
<dbReference type="PRINTS" id="PR00320">
    <property type="entry name" value="GPROTEINBRPT"/>
</dbReference>